<comment type="caution">
    <text evidence="1">The sequence shown here is derived from an EMBL/GenBank/DDBJ whole genome shotgun (WGS) entry which is preliminary data.</text>
</comment>
<gene>
    <name evidence="1" type="ORF">fugu_019402</name>
</gene>
<organism evidence="1 2">
    <name type="scientific">Takifugu bimaculatus</name>
    <dbReference type="NCBI Taxonomy" id="433685"/>
    <lineage>
        <taxon>Eukaryota</taxon>
        <taxon>Metazoa</taxon>
        <taxon>Chordata</taxon>
        <taxon>Craniata</taxon>
        <taxon>Vertebrata</taxon>
        <taxon>Euteleostomi</taxon>
        <taxon>Actinopterygii</taxon>
        <taxon>Neopterygii</taxon>
        <taxon>Teleostei</taxon>
        <taxon>Neoteleostei</taxon>
        <taxon>Acanthomorphata</taxon>
        <taxon>Eupercaria</taxon>
        <taxon>Tetraodontiformes</taxon>
        <taxon>Tetradontoidea</taxon>
        <taxon>Tetraodontidae</taxon>
        <taxon>Takifugu</taxon>
    </lineage>
</organism>
<evidence type="ECO:0000313" key="1">
    <source>
        <dbReference type="EMBL" id="TNM92390.1"/>
    </source>
</evidence>
<evidence type="ECO:0000313" key="2">
    <source>
        <dbReference type="Proteomes" id="UP000516260"/>
    </source>
</evidence>
<name>A0A4Z2BMD2_9TELE</name>
<sequence length="138" mass="15196">MLAVPNMGMAKIARSTFLVGIMCGPAHIRPDDRTVSFSSCKRNKGVLKSKGGHLHRNNDWNFRKYQQLVTARGTSRSSNFRQLYSVPRTQATVKSGAPTAIVEWDLLGGASVMGENCQLLRMGDTFSCHVQNLVTTPL</sequence>
<dbReference type="EMBL" id="SWLE01000014">
    <property type="protein sequence ID" value="TNM92390.1"/>
    <property type="molecule type" value="Genomic_DNA"/>
</dbReference>
<dbReference type="Proteomes" id="UP000516260">
    <property type="component" value="Chromosome 21"/>
</dbReference>
<protein>
    <submittedName>
        <fullName evidence="1">Uncharacterized protein</fullName>
    </submittedName>
</protein>
<accession>A0A4Z2BMD2</accession>
<dbReference type="AlphaFoldDB" id="A0A4Z2BMD2"/>
<proteinExistence type="predicted"/>
<keyword evidence="2" id="KW-1185">Reference proteome</keyword>
<reference evidence="1 2" key="1">
    <citation type="submission" date="2019-04" db="EMBL/GenBank/DDBJ databases">
        <title>The sequence and de novo assembly of Takifugu bimaculatus genome using PacBio and Hi-C technologies.</title>
        <authorList>
            <person name="Xu P."/>
            <person name="Liu B."/>
            <person name="Zhou Z."/>
        </authorList>
    </citation>
    <scope>NUCLEOTIDE SEQUENCE [LARGE SCALE GENOMIC DNA]</scope>
    <source>
        <strain evidence="1">TB-2018</strain>
        <tissue evidence="1">Muscle</tissue>
    </source>
</reference>